<evidence type="ECO:0000256" key="12">
    <source>
        <dbReference type="ARBA" id="ARBA00023212"/>
    </source>
</evidence>
<dbReference type="Pfam" id="PF08649">
    <property type="entry name" value="DASH_Dad1"/>
    <property type="match status" value="1"/>
</dbReference>
<evidence type="ECO:0000256" key="16">
    <source>
        <dbReference type="ARBA" id="ARBA00030566"/>
    </source>
</evidence>
<sequence length="77" mass="8627">MANPTSQALFEKERDHLVYEIAQGLEKVTANLAQLNRNLQDANALGQTMEQTAEVWRTFHQHIATPLSADDSGTMEE</sequence>
<dbReference type="GO" id="GO:0051301">
    <property type="term" value="P:cell division"/>
    <property type="evidence" value="ECO:0007669"/>
    <property type="project" value="UniProtKB-KW"/>
</dbReference>
<dbReference type="OrthoDB" id="5566853at2759"/>
<dbReference type="GO" id="GO:0005876">
    <property type="term" value="C:spindle microtubule"/>
    <property type="evidence" value="ECO:0007669"/>
    <property type="project" value="TreeGrafter"/>
</dbReference>
<organism evidence="18 19">
    <name type="scientific">Dimargaris verticillata</name>
    <dbReference type="NCBI Taxonomy" id="2761393"/>
    <lineage>
        <taxon>Eukaryota</taxon>
        <taxon>Fungi</taxon>
        <taxon>Fungi incertae sedis</taxon>
        <taxon>Zoopagomycota</taxon>
        <taxon>Kickxellomycotina</taxon>
        <taxon>Dimargaritomycetes</taxon>
        <taxon>Dimargaritales</taxon>
        <taxon>Dimargaritaceae</taxon>
        <taxon>Dimargaris</taxon>
    </lineage>
</organism>
<keyword evidence="8" id="KW-0132">Cell division</keyword>
<evidence type="ECO:0000256" key="2">
    <source>
        <dbReference type="ARBA" id="ARBA00004186"/>
    </source>
</evidence>
<feature type="coiled-coil region" evidence="17">
    <location>
        <begin position="25"/>
        <end position="52"/>
    </location>
</feature>
<gene>
    <name evidence="18" type="ORF">H4R34_004277</name>
</gene>
<accession>A0A9W8AZ61</accession>
<dbReference type="GO" id="GO:0051010">
    <property type="term" value="F:microtubule plus-end binding"/>
    <property type="evidence" value="ECO:0007669"/>
    <property type="project" value="TreeGrafter"/>
</dbReference>
<evidence type="ECO:0000256" key="10">
    <source>
        <dbReference type="ARBA" id="ARBA00022776"/>
    </source>
</evidence>
<evidence type="ECO:0000313" key="18">
    <source>
        <dbReference type="EMBL" id="KAJ1975591.1"/>
    </source>
</evidence>
<dbReference type="PANTHER" id="PTHR28025:SF1">
    <property type="entry name" value="DASH COMPLEX SUBUNIT DAD1"/>
    <property type="match status" value="1"/>
</dbReference>
<evidence type="ECO:0000256" key="14">
    <source>
        <dbReference type="ARBA" id="ARBA00023306"/>
    </source>
</evidence>
<keyword evidence="13" id="KW-0539">Nucleus</keyword>
<keyword evidence="9" id="KW-0493">Microtubule</keyword>
<dbReference type="GO" id="GO:0042729">
    <property type="term" value="C:DASH complex"/>
    <property type="evidence" value="ECO:0007669"/>
    <property type="project" value="InterPro"/>
</dbReference>
<evidence type="ECO:0000256" key="4">
    <source>
        <dbReference type="ARBA" id="ARBA00010146"/>
    </source>
</evidence>
<keyword evidence="10" id="KW-0498">Mitosis</keyword>
<comment type="similarity">
    <text evidence="4">Belongs to the DASH complex DAD1 family.</text>
</comment>
<evidence type="ECO:0000256" key="9">
    <source>
        <dbReference type="ARBA" id="ARBA00022701"/>
    </source>
</evidence>
<dbReference type="EMBL" id="JANBQB010000511">
    <property type="protein sequence ID" value="KAJ1975591.1"/>
    <property type="molecule type" value="Genomic_DNA"/>
</dbReference>
<keyword evidence="12" id="KW-0206">Cytoskeleton</keyword>
<reference evidence="18" key="1">
    <citation type="submission" date="2022-07" db="EMBL/GenBank/DDBJ databases">
        <title>Phylogenomic reconstructions and comparative analyses of Kickxellomycotina fungi.</title>
        <authorList>
            <person name="Reynolds N.K."/>
            <person name="Stajich J.E."/>
            <person name="Barry K."/>
            <person name="Grigoriev I.V."/>
            <person name="Crous P."/>
            <person name="Smith M.E."/>
        </authorList>
    </citation>
    <scope>NUCLEOTIDE SEQUENCE</scope>
    <source>
        <strain evidence="18">RSA 567</strain>
    </source>
</reference>
<evidence type="ECO:0000256" key="3">
    <source>
        <dbReference type="ARBA" id="ARBA00004629"/>
    </source>
</evidence>
<keyword evidence="7" id="KW-0963">Cytoplasm</keyword>
<comment type="caution">
    <text evidence="18">The sequence shown here is derived from an EMBL/GenBank/DDBJ whole genome shotgun (WGS) entry which is preliminary data.</text>
</comment>
<dbReference type="Proteomes" id="UP001151582">
    <property type="component" value="Unassembled WGS sequence"/>
</dbReference>
<evidence type="ECO:0000256" key="15">
    <source>
        <dbReference type="ARBA" id="ARBA00023328"/>
    </source>
</evidence>
<keyword evidence="15" id="KW-0137">Centromere</keyword>
<evidence type="ECO:0000313" key="19">
    <source>
        <dbReference type="Proteomes" id="UP001151582"/>
    </source>
</evidence>
<protein>
    <recommendedName>
        <fullName evidence="5">DASH complex subunit DAD1</fullName>
    </recommendedName>
    <alternativeName>
        <fullName evidence="16">Outer kinetochore protein DAD1</fullName>
    </alternativeName>
</protein>
<evidence type="ECO:0000256" key="5">
    <source>
        <dbReference type="ARBA" id="ARBA00020261"/>
    </source>
</evidence>
<keyword evidence="14" id="KW-0131">Cell cycle</keyword>
<evidence type="ECO:0000256" key="11">
    <source>
        <dbReference type="ARBA" id="ARBA00022838"/>
    </source>
</evidence>
<evidence type="ECO:0000256" key="17">
    <source>
        <dbReference type="SAM" id="Coils"/>
    </source>
</evidence>
<evidence type="ECO:0000256" key="8">
    <source>
        <dbReference type="ARBA" id="ARBA00022618"/>
    </source>
</evidence>
<evidence type="ECO:0000256" key="7">
    <source>
        <dbReference type="ARBA" id="ARBA00022490"/>
    </source>
</evidence>
<keyword evidence="17" id="KW-0175">Coiled coil</keyword>
<evidence type="ECO:0000256" key="6">
    <source>
        <dbReference type="ARBA" id="ARBA00022454"/>
    </source>
</evidence>
<proteinExistence type="inferred from homology"/>
<keyword evidence="19" id="KW-1185">Reference proteome</keyword>
<dbReference type="InterPro" id="IPR013958">
    <property type="entry name" value="DASH_Dad1"/>
</dbReference>
<name>A0A9W8AZ61_9FUNG</name>
<evidence type="ECO:0000256" key="13">
    <source>
        <dbReference type="ARBA" id="ARBA00023242"/>
    </source>
</evidence>
<comment type="subcellular location">
    <subcellularLocation>
        <location evidence="3">Chromosome</location>
        <location evidence="3">Centromere</location>
        <location evidence="3">Kinetochore</location>
    </subcellularLocation>
    <subcellularLocation>
        <location evidence="2">Cytoplasm</location>
        <location evidence="2">Cytoskeleton</location>
        <location evidence="2">Spindle</location>
    </subcellularLocation>
    <subcellularLocation>
        <location evidence="1">Nucleus</location>
    </subcellularLocation>
</comment>
<dbReference type="GO" id="GO:0072686">
    <property type="term" value="C:mitotic spindle"/>
    <property type="evidence" value="ECO:0007669"/>
    <property type="project" value="InterPro"/>
</dbReference>
<keyword evidence="11" id="KW-0995">Kinetochore</keyword>
<evidence type="ECO:0000256" key="1">
    <source>
        <dbReference type="ARBA" id="ARBA00004123"/>
    </source>
</evidence>
<dbReference type="GO" id="GO:0044732">
    <property type="term" value="C:mitotic spindle pole body"/>
    <property type="evidence" value="ECO:0007669"/>
    <property type="project" value="TreeGrafter"/>
</dbReference>
<dbReference type="PANTHER" id="PTHR28025">
    <property type="entry name" value="DASH COMPLEX SUBUNIT DAD1"/>
    <property type="match status" value="1"/>
</dbReference>
<dbReference type="AlphaFoldDB" id="A0A9W8AZ61"/>
<keyword evidence="6" id="KW-0158">Chromosome</keyword>